<comment type="caution">
    <text evidence="1">The sequence shown here is derived from an EMBL/GenBank/DDBJ whole genome shotgun (WGS) entry which is preliminary data.</text>
</comment>
<dbReference type="EMBL" id="BLWB01000029">
    <property type="protein sequence ID" value="GFM95157.1"/>
    <property type="molecule type" value="Genomic_RNA"/>
</dbReference>
<protein>
    <submittedName>
        <fullName evidence="1">Uncharacterized protein</fullName>
    </submittedName>
</protein>
<dbReference type="AlphaFoldDB" id="A0A6L2ZKK0"/>
<sequence>MAKQFSSKGAYITFRFNEDFPDIPGIGYEEVLKLIQKNTYYAKWYASVLLEWNDYSQLPDYLEGVMTPDEYQSVAELLNRFREADRFKSTELSKIASEAQKKAEAVNTTYQNRIKPCLASAECLVLRLNFVDLPPDKTSGLILNDYPTDEDRKRVEDNALSEYKRGALIRIKEGTFDIKEVSPSFGSM</sequence>
<reference evidence="1" key="1">
    <citation type="submission" date="2020-05" db="EMBL/GenBank/DDBJ databases">
        <title>Diverged and active partitiviruses in Lichen.</title>
        <authorList>
            <person name="Urayama S."/>
            <person name="Doi N."/>
            <person name="Kondo F."/>
            <person name="Chiba Y."/>
            <person name="Takaki Y."/>
            <person name="Hirai M."/>
            <person name="Minegishi Y."/>
            <person name="Hagiwara D."/>
            <person name="Nunoura T."/>
        </authorList>
    </citation>
    <scope>NUCLEOTIDE SEQUENCE</scope>
</reference>
<proteinExistence type="predicted"/>
<gene>
    <name evidence="1" type="ORF">MMARV_C029P2</name>
</gene>
<accession>A0A6L2ZKK0</accession>
<organism evidence="1">
    <name type="scientific">viral metagenome</name>
    <dbReference type="NCBI Taxonomy" id="1070528"/>
    <lineage>
        <taxon>unclassified sequences</taxon>
        <taxon>metagenomes</taxon>
        <taxon>organismal metagenomes</taxon>
    </lineage>
</organism>
<evidence type="ECO:0000313" key="1">
    <source>
        <dbReference type="EMBL" id="GFM95157.1"/>
    </source>
</evidence>
<name>A0A6L2ZKK0_9ZZZZ</name>